<feature type="non-terminal residue" evidence="4">
    <location>
        <position position="1"/>
    </location>
</feature>
<protein>
    <recommendedName>
        <fullName evidence="3">IF rod domain-containing protein</fullName>
    </recommendedName>
</protein>
<dbReference type="GO" id="GO:0005882">
    <property type="term" value="C:intermediate filament"/>
    <property type="evidence" value="ECO:0007669"/>
    <property type="project" value="UniProtKB-KW"/>
</dbReference>
<dbReference type="InterPro" id="IPR039008">
    <property type="entry name" value="IF_rod_dom"/>
</dbReference>
<dbReference type="Pfam" id="PF00038">
    <property type="entry name" value="Filament"/>
    <property type="match status" value="1"/>
</dbReference>
<gene>
    <name evidence="4" type="ORF">JZ751_000776</name>
</gene>
<organism evidence="4 5">
    <name type="scientific">Albula glossodonta</name>
    <name type="common">roundjaw bonefish</name>
    <dbReference type="NCBI Taxonomy" id="121402"/>
    <lineage>
        <taxon>Eukaryota</taxon>
        <taxon>Metazoa</taxon>
        <taxon>Chordata</taxon>
        <taxon>Craniata</taxon>
        <taxon>Vertebrata</taxon>
        <taxon>Euteleostomi</taxon>
        <taxon>Actinopterygii</taxon>
        <taxon>Neopterygii</taxon>
        <taxon>Teleostei</taxon>
        <taxon>Albuliformes</taxon>
        <taxon>Albulidae</taxon>
        <taxon>Albula</taxon>
    </lineage>
</organism>
<feature type="non-terminal residue" evidence="4">
    <location>
        <position position="102"/>
    </location>
</feature>
<sequence length="102" mass="11337">ELSSLQSKLGTSTMETSVSMIEVDTGKSFDISVALNKMRIEYEKSMQQHKEEADVYYKLKMDEIQTATAKSTEAINSAKLEITASKKELQALSLELQTLVTA</sequence>
<dbReference type="EMBL" id="JAFBMS010000001">
    <property type="protein sequence ID" value="KAG9355932.1"/>
    <property type="molecule type" value="Genomic_DNA"/>
</dbReference>
<keyword evidence="1" id="KW-0403">Intermediate filament</keyword>
<dbReference type="GO" id="GO:0005200">
    <property type="term" value="F:structural constituent of cytoskeleton"/>
    <property type="evidence" value="ECO:0007669"/>
    <property type="project" value="TreeGrafter"/>
</dbReference>
<comment type="caution">
    <text evidence="4">The sequence shown here is derived from an EMBL/GenBank/DDBJ whole genome shotgun (WGS) entry which is preliminary data.</text>
</comment>
<keyword evidence="5" id="KW-1185">Reference proteome</keyword>
<evidence type="ECO:0000313" key="4">
    <source>
        <dbReference type="EMBL" id="KAG9355932.1"/>
    </source>
</evidence>
<dbReference type="InterPro" id="IPR050405">
    <property type="entry name" value="Intermediate_filament"/>
</dbReference>
<dbReference type="PANTHER" id="PTHR45652:SF5">
    <property type="entry name" value="VIMENTIN"/>
    <property type="match status" value="1"/>
</dbReference>
<evidence type="ECO:0000313" key="5">
    <source>
        <dbReference type="Proteomes" id="UP000824540"/>
    </source>
</evidence>
<evidence type="ECO:0000259" key="3">
    <source>
        <dbReference type="Pfam" id="PF00038"/>
    </source>
</evidence>
<name>A0A8T2PWN7_9TELE</name>
<feature type="domain" description="IF rod" evidence="3">
    <location>
        <begin position="2"/>
        <end position="99"/>
    </location>
</feature>
<dbReference type="GO" id="GO:0005737">
    <property type="term" value="C:cytoplasm"/>
    <property type="evidence" value="ECO:0007669"/>
    <property type="project" value="TreeGrafter"/>
</dbReference>
<proteinExistence type="predicted"/>
<dbReference type="AlphaFoldDB" id="A0A8T2PWN7"/>
<dbReference type="GO" id="GO:0005886">
    <property type="term" value="C:plasma membrane"/>
    <property type="evidence" value="ECO:0007669"/>
    <property type="project" value="TreeGrafter"/>
</dbReference>
<dbReference type="PANTHER" id="PTHR45652">
    <property type="entry name" value="GLIAL FIBRILLARY ACIDIC PROTEIN"/>
    <property type="match status" value="1"/>
</dbReference>
<accession>A0A8T2PWN7</accession>
<dbReference type="OrthoDB" id="8910104at2759"/>
<dbReference type="Gene3D" id="1.20.5.500">
    <property type="entry name" value="Single helix bin"/>
    <property type="match status" value="1"/>
</dbReference>
<dbReference type="GO" id="GO:0030424">
    <property type="term" value="C:axon"/>
    <property type="evidence" value="ECO:0007669"/>
    <property type="project" value="TreeGrafter"/>
</dbReference>
<keyword evidence="2" id="KW-0175">Coiled coil</keyword>
<reference evidence="4" key="1">
    <citation type="thesis" date="2021" institute="BYU ScholarsArchive" country="Provo, UT, USA">
        <title>Applications of and Algorithms for Genome Assembly and Genomic Analyses with an Emphasis on Marine Teleosts.</title>
        <authorList>
            <person name="Pickett B.D."/>
        </authorList>
    </citation>
    <scope>NUCLEOTIDE SEQUENCE</scope>
    <source>
        <strain evidence="4">HI-2016</strain>
    </source>
</reference>
<dbReference type="Proteomes" id="UP000824540">
    <property type="component" value="Unassembled WGS sequence"/>
</dbReference>
<evidence type="ECO:0000256" key="1">
    <source>
        <dbReference type="ARBA" id="ARBA00022754"/>
    </source>
</evidence>
<dbReference type="GO" id="GO:0045109">
    <property type="term" value="P:intermediate filament organization"/>
    <property type="evidence" value="ECO:0007669"/>
    <property type="project" value="TreeGrafter"/>
</dbReference>
<evidence type="ECO:0000256" key="2">
    <source>
        <dbReference type="ARBA" id="ARBA00023054"/>
    </source>
</evidence>